<dbReference type="PATRIC" id="fig|999411.4.peg.2906"/>
<evidence type="ECO:0000313" key="3">
    <source>
        <dbReference type="Proteomes" id="UP000013097"/>
    </source>
</evidence>
<sequence>MKGKLGYLISGICAVGVITYGIYLAVTFNNKENEESKETSLYEDNINLESNSENNLKFYNSLSKDEKIKIARELFDDYINENRTDWSIVKSQNLKREPVICLTDYRINDIDIESQDIHNFTVSVSYDIQYTNESDMWVAGNGELKDNNWVVDKFAVVDITQINDKYVITNIGTG</sequence>
<keyword evidence="1" id="KW-0472">Membrane</keyword>
<accession>N9WAD6</accession>
<dbReference type="eggNOG" id="ENOG502ZDP8">
    <property type="taxonomic scope" value="Bacteria"/>
</dbReference>
<keyword evidence="1" id="KW-1133">Transmembrane helix</keyword>
<protein>
    <submittedName>
        <fullName evidence="2">Uncharacterized protein</fullName>
    </submittedName>
</protein>
<evidence type="ECO:0000313" key="2">
    <source>
        <dbReference type="EMBL" id="ENY99854.1"/>
    </source>
</evidence>
<organism evidence="2 3">
    <name type="scientific">Clostridium thermobutyricum</name>
    <dbReference type="NCBI Taxonomy" id="29372"/>
    <lineage>
        <taxon>Bacteria</taxon>
        <taxon>Bacillati</taxon>
        <taxon>Bacillota</taxon>
        <taxon>Clostridia</taxon>
        <taxon>Eubacteriales</taxon>
        <taxon>Clostridiaceae</taxon>
        <taxon>Clostridium</taxon>
    </lineage>
</organism>
<name>N9WAD6_9CLOT</name>
<dbReference type="RefSeq" id="WP_002599431.1">
    <property type="nucleotide sequence ID" value="NZ_KB850958.1"/>
</dbReference>
<keyword evidence="1" id="KW-0812">Transmembrane</keyword>
<feature type="transmembrane region" description="Helical" evidence="1">
    <location>
        <begin position="7"/>
        <end position="26"/>
    </location>
</feature>
<evidence type="ECO:0000256" key="1">
    <source>
        <dbReference type="SAM" id="Phobius"/>
    </source>
</evidence>
<dbReference type="EMBL" id="AGYT01000019">
    <property type="protein sequence ID" value="ENY99854.1"/>
    <property type="molecule type" value="Genomic_DNA"/>
</dbReference>
<comment type="caution">
    <text evidence="2">The sequence shown here is derived from an EMBL/GenBank/DDBJ whole genome shotgun (WGS) entry which is preliminary data.</text>
</comment>
<dbReference type="Proteomes" id="UP000013097">
    <property type="component" value="Unassembled WGS sequence"/>
</dbReference>
<keyword evidence="3" id="KW-1185">Reference proteome</keyword>
<dbReference type="HOGENOM" id="CLU_1607988_0_0_9"/>
<gene>
    <name evidence="2" type="ORF">HMPREF1092_02990</name>
</gene>
<dbReference type="AlphaFoldDB" id="N9WAD6"/>
<proteinExistence type="predicted"/>
<reference evidence="2 3" key="1">
    <citation type="submission" date="2013-01" db="EMBL/GenBank/DDBJ databases">
        <title>The Genome Sequence of Clostridium colicanis 209318.</title>
        <authorList>
            <consortium name="The Broad Institute Genome Sequencing Platform"/>
            <person name="Earl A."/>
            <person name="Ward D."/>
            <person name="Feldgarden M."/>
            <person name="Gevers D."/>
            <person name="Courvalin P."/>
            <person name="Lambert T."/>
            <person name="Walker B."/>
            <person name="Young S.K."/>
            <person name="Zeng Q."/>
            <person name="Gargeya S."/>
            <person name="Fitzgerald M."/>
            <person name="Haas B."/>
            <person name="Abouelleil A."/>
            <person name="Alvarado L."/>
            <person name="Arachchi H.M."/>
            <person name="Berlin A.M."/>
            <person name="Chapman S.B."/>
            <person name="Dewar J."/>
            <person name="Goldberg J."/>
            <person name="Griggs A."/>
            <person name="Gujja S."/>
            <person name="Hansen M."/>
            <person name="Howarth C."/>
            <person name="Imamovic A."/>
            <person name="Larimer J."/>
            <person name="McCowan C."/>
            <person name="Murphy C."/>
            <person name="Neiman D."/>
            <person name="Pearson M."/>
            <person name="Priest M."/>
            <person name="Roberts A."/>
            <person name="Saif S."/>
            <person name="Shea T."/>
            <person name="Sisk P."/>
            <person name="Sykes S."/>
            <person name="Wortman J."/>
            <person name="Nusbaum C."/>
            <person name="Birren B."/>
        </authorList>
    </citation>
    <scope>NUCLEOTIDE SEQUENCE [LARGE SCALE GENOMIC DNA]</scope>
    <source>
        <strain evidence="2 3">209318</strain>
    </source>
</reference>